<protein>
    <recommendedName>
        <fullName evidence="2">Terminase large subunit gp17-like C-terminal domain-containing protein</fullName>
    </recommendedName>
</protein>
<dbReference type="Proteomes" id="UP001275440">
    <property type="component" value="Unassembled WGS sequence"/>
</dbReference>
<keyword evidence="4" id="KW-1185">Reference proteome</keyword>
<feature type="domain" description="Terminase large subunit gp17-like C-terminal" evidence="2">
    <location>
        <begin position="288"/>
        <end position="370"/>
    </location>
</feature>
<dbReference type="Gene3D" id="3.40.50.300">
    <property type="entry name" value="P-loop containing nucleotide triphosphate hydrolases"/>
    <property type="match status" value="1"/>
</dbReference>
<evidence type="ECO:0000259" key="2">
    <source>
        <dbReference type="Pfam" id="PF17289"/>
    </source>
</evidence>
<proteinExistence type="predicted"/>
<dbReference type="InterPro" id="IPR027417">
    <property type="entry name" value="P-loop_NTPase"/>
</dbReference>
<reference evidence="3 4" key="1">
    <citation type="submission" date="2019-10" db="EMBL/GenBank/DDBJ databases">
        <title>Draft Genome Assembly of Rhodococcus zopfii DSM44189.</title>
        <authorList>
            <person name="Sutton J.M."/>
            <person name="Akob D.M."/>
            <person name="Bushman T.J."/>
        </authorList>
    </citation>
    <scope>NUCLEOTIDE SEQUENCE [LARGE SCALE GENOMIC DNA]</scope>
    <source>
        <strain evidence="3 4">DSM 44189</strain>
    </source>
</reference>
<dbReference type="Gene3D" id="3.30.420.280">
    <property type="match status" value="1"/>
</dbReference>
<evidence type="ECO:0000313" key="3">
    <source>
        <dbReference type="EMBL" id="MDV2475149.1"/>
    </source>
</evidence>
<name>A0ABU3WMD0_9NOCA</name>
<evidence type="ECO:0000256" key="1">
    <source>
        <dbReference type="ARBA" id="ARBA00022612"/>
    </source>
</evidence>
<accession>A0ABU3WMD0</accession>
<evidence type="ECO:0000313" key="4">
    <source>
        <dbReference type="Proteomes" id="UP001275440"/>
    </source>
</evidence>
<comment type="caution">
    <text evidence="3">The sequence shown here is derived from an EMBL/GenBank/DDBJ whole genome shotgun (WGS) entry which is preliminary data.</text>
</comment>
<gene>
    <name evidence="3" type="ORF">F8M49_06390</name>
</gene>
<dbReference type="EMBL" id="WBMO01000001">
    <property type="protein sequence ID" value="MDV2475149.1"/>
    <property type="molecule type" value="Genomic_DNA"/>
</dbReference>
<keyword evidence="1" id="KW-1188">Viral release from host cell</keyword>
<dbReference type="Pfam" id="PF17289">
    <property type="entry name" value="Terminase_6C"/>
    <property type="match status" value="1"/>
</dbReference>
<sequence length="396" mass="44482">MNLWEGAVRSGKTVGSLFAYMMKMAKATGEGEAVIIGRTRDTAYRNLISPLQNVTMFGDWASQVKYNRGAPTAEILGRTVHVLGSSDVRSEGIVRGMTVEISYCDDEITLMAEEFVNQLMARHSVANAWMGATTNPDGPRHFLKRDYIDRRHERGHRIFHFDLEDNRKYLPPGYIENISAQYTGLWHDRFIRGMWTMADGVIYPMFDPKLHVVDTLPEMQQLLAIGIDDGFNHPAAGILLGLGVDNRLYAMAEFAPGPGTPADRARLLRRFENEHGDPDFHFVDPSAAQLKEQLNREGFRGVANASNNHKLGIGMIASLLSTQQLLIHNSCANLLNEIPGYVWDSKAAERGEDKPIKEHDDFCDALRYAVATSNFQWRHAVPLPDNHRFDTEELAA</sequence>
<dbReference type="InterPro" id="IPR035421">
    <property type="entry name" value="Terminase_6C"/>
</dbReference>
<organism evidence="3 4">
    <name type="scientific">Rhodococcus zopfii</name>
    <dbReference type="NCBI Taxonomy" id="43772"/>
    <lineage>
        <taxon>Bacteria</taxon>
        <taxon>Bacillati</taxon>
        <taxon>Actinomycetota</taxon>
        <taxon>Actinomycetes</taxon>
        <taxon>Mycobacteriales</taxon>
        <taxon>Nocardiaceae</taxon>
        <taxon>Rhodococcus</taxon>
    </lineage>
</organism>
<dbReference type="Pfam" id="PF03237">
    <property type="entry name" value="Terminase_6N"/>
    <property type="match status" value="1"/>
</dbReference>